<evidence type="ECO:0000259" key="1">
    <source>
        <dbReference type="Pfam" id="PF13480"/>
    </source>
</evidence>
<dbReference type="Proteomes" id="UP000309668">
    <property type="component" value="Unassembled WGS sequence"/>
</dbReference>
<name>A0A5S3P2X4_9SPHN</name>
<keyword evidence="3" id="KW-1185">Reference proteome</keyword>
<dbReference type="InterPro" id="IPR038740">
    <property type="entry name" value="BioF2-like_GNAT_dom"/>
</dbReference>
<dbReference type="EMBL" id="VCAO01000004">
    <property type="protein sequence ID" value="TMM47334.1"/>
    <property type="molecule type" value="Genomic_DNA"/>
</dbReference>
<evidence type="ECO:0000313" key="2">
    <source>
        <dbReference type="EMBL" id="TMM47334.1"/>
    </source>
</evidence>
<gene>
    <name evidence="2" type="ORF">FEV51_09715</name>
</gene>
<dbReference type="AlphaFoldDB" id="A0A5S3P2X4"/>
<comment type="caution">
    <text evidence="2">The sequence shown here is derived from an EMBL/GenBank/DDBJ whole genome shotgun (WGS) entry which is preliminary data.</text>
</comment>
<dbReference type="SUPFAM" id="SSF55729">
    <property type="entry name" value="Acyl-CoA N-acyltransferases (Nat)"/>
    <property type="match status" value="1"/>
</dbReference>
<dbReference type="GO" id="GO:0016740">
    <property type="term" value="F:transferase activity"/>
    <property type="evidence" value="ECO:0007669"/>
    <property type="project" value="UniProtKB-KW"/>
</dbReference>
<reference evidence="2 3" key="1">
    <citation type="submission" date="2019-05" db="EMBL/GenBank/DDBJ databases">
        <title>Erythrobacter marisflavi sp. nov., isolated from isolated from water of an estuary environment.</title>
        <authorList>
            <person name="Yoon J.-H."/>
        </authorList>
    </citation>
    <scope>NUCLEOTIDE SEQUENCE [LARGE SCALE GENOMIC DNA]</scope>
    <source>
        <strain evidence="2 3">KEM-5</strain>
    </source>
</reference>
<keyword evidence="2" id="KW-0808">Transferase</keyword>
<protein>
    <submittedName>
        <fullName evidence="2">GNAT family N-acetyltransferase</fullName>
    </submittedName>
</protein>
<dbReference type="InterPro" id="IPR016181">
    <property type="entry name" value="Acyl_CoA_acyltransferase"/>
</dbReference>
<proteinExistence type="predicted"/>
<dbReference type="OrthoDB" id="3773784at2"/>
<dbReference type="Gene3D" id="3.40.630.30">
    <property type="match status" value="1"/>
</dbReference>
<sequence length="311" mass="33776">MARSDAVSVTAELHRVGFTLGARRLASVQRQLAPLAFSLEDVLVARLPDMPDLAGADGLRVLSAPIAMIPQLQARFPGFMIGVRQDYARSYIDMTGSFDSYLARFSGKTRSTLRRKRRKFEQAGEGELALTAYRTPAEIETFLDLAVPLSRRTYQARLLDAGLPEGPSARAEACELAAGDRLRAYLLFLHGEPVAYLYLPVDGATLVYAYLGYDPQHASLSPGTVLQMAALEALFAEEQFRFFDFTEGEGAHKALFGTHSADCASFLLLRPTLANRALIAAQAGFDAAVAGGKALARRSGAESALRRMLGR</sequence>
<organism evidence="2 3">
    <name type="scientific">Qipengyuania marisflavi</name>
    <dbReference type="NCBI Taxonomy" id="2486356"/>
    <lineage>
        <taxon>Bacteria</taxon>
        <taxon>Pseudomonadati</taxon>
        <taxon>Pseudomonadota</taxon>
        <taxon>Alphaproteobacteria</taxon>
        <taxon>Sphingomonadales</taxon>
        <taxon>Erythrobacteraceae</taxon>
        <taxon>Qipengyuania</taxon>
    </lineage>
</organism>
<accession>A0A5S3P2X4</accession>
<feature type="domain" description="BioF2-like acetyltransferase" evidence="1">
    <location>
        <begin position="108"/>
        <end position="253"/>
    </location>
</feature>
<dbReference type="Pfam" id="PF13480">
    <property type="entry name" value="Acetyltransf_6"/>
    <property type="match status" value="1"/>
</dbReference>
<evidence type="ECO:0000313" key="3">
    <source>
        <dbReference type="Proteomes" id="UP000309668"/>
    </source>
</evidence>